<dbReference type="EMBL" id="UIGB01000001">
    <property type="protein sequence ID" value="SUU83066.1"/>
    <property type="molecule type" value="Genomic_DNA"/>
</dbReference>
<reference evidence="1 2" key="1">
    <citation type="submission" date="2018-06" db="EMBL/GenBank/DDBJ databases">
        <authorList>
            <consortium name="Pathogen Informatics"/>
            <person name="Doyle S."/>
        </authorList>
    </citation>
    <scope>NUCLEOTIDE SEQUENCE [LARGE SCALE GENOMIC DNA]</scope>
    <source>
        <strain evidence="1 2">NCTC12722</strain>
    </source>
</reference>
<proteinExistence type="predicted"/>
<evidence type="ECO:0000313" key="1">
    <source>
        <dbReference type="EMBL" id="SUU83066.1"/>
    </source>
</evidence>
<accession>A0A380W2L5</accession>
<gene>
    <name evidence="1" type="ORF">NCTC12722_00226</name>
</gene>
<sequence length="69" mass="7867">MAIDAIEQQIWTLPPDADTIAARLLIDYENYSLETATEIGSPRESLRWIADAYLRIHLKDLSGFIFRSA</sequence>
<evidence type="ECO:0000313" key="2">
    <source>
        <dbReference type="Proteomes" id="UP000254343"/>
    </source>
</evidence>
<dbReference type="AlphaFoldDB" id="A0A380W2L5"/>
<name>A0A380W2L5_AFIFE</name>
<organism evidence="1 2">
    <name type="scientific">Afipia felis</name>
    <name type="common">Cat scratch disease bacillus</name>
    <dbReference type="NCBI Taxonomy" id="1035"/>
    <lineage>
        <taxon>Bacteria</taxon>
        <taxon>Pseudomonadati</taxon>
        <taxon>Pseudomonadota</taxon>
        <taxon>Alphaproteobacteria</taxon>
        <taxon>Hyphomicrobiales</taxon>
        <taxon>Nitrobacteraceae</taxon>
        <taxon>Afipia</taxon>
    </lineage>
</organism>
<protein>
    <submittedName>
        <fullName evidence="1">Uncharacterized protein</fullName>
    </submittedName>
</protein>
<dbReference type="Proteomes" id="UP000254343">
    <property type="component" value="Unassembled WGS sequence"/>
</dbReference>